<evidence type="ECO:0000256" key="9">
    <source>
        <dbReference type="RuleBase" id="RU365093"/>
    </source>
</evidence>
<keyword evidence="8 9" id="KW-0472">Membrane</keyword>
<evidence type="ECO:0000256" key="1">
    <source>
        <dbReference type="ARBA" id="ARBA00004377"/>
    </source>
</evidence>
<keyword evidence="5 9" id="KW-0997">Cell inner membrane</keyword>
<dbReference type="GO" id="GO:0015031">
    <property type="term" value="P:protein transport"/>
    <property type="evidence" value="ECO:0007669"/>
    <property type="project" value="InterPro"/>
</dbReference>
<feature type="domain" description="AprE-like beta-barrel" evidence="11">
    <location>
        <begin position="353"/>
        <end position="457"/>
    </location>
</feature>
<comment type="caution">
    <text evidence="12">The sequence shown here is derived from an EMBL/GenBank/DDBJ whole genome shotgun (WGS) entry which is preliminary data.</text>
</comment>
<dbReference type="NCBIfam" id="TIGR01843">
    <property type="entry name" value="type_I_hlyD"/>
    <property type="match status" value="1"/>
</dbReference>
<evidence type="ECO:0000313" key="13">
    <source>
        <dbReference type="Proteomes" id="UP001165679"/>
    </source>
</evidence>
<proteinExistence type="inferred from homology"/>
<evidence type="ECO:0000256" key="6">
    <source>
        <dbReference type="ARBA" id="ARBA00022692"/>
    </source>
</evidence>
<evidence type="ECO:0000259" key="11">
    <source>
        <dbReference type="Pfam" id="PF26002"/>
    </source>
</evidence>
<dbReference type="RefSeq" id="WP_264715666.1">
    <property type="nucleotide sequence ID" value="NZ_JAPDNT010000025.1"/>
</dbReference>
<evidence type="ECO:0000256" key="10">
    <source>
        <dbReference type="SAM" id="Coils"/>
    </source>
</evidence>
<dbReference type="AlphaFoldDB" id="A0AA41YMW7"/>
<dbReference type="EMBL" id="JAPDNT010000025">
    <property type="protein sequence ID" value="MCW3476826.1"/>
    <property type="molecule type" value="Genomic_DNA"/>
</dbReference>
<keyword evidence="3 9" id="KW-0813">Transport</keyword>
<keyword evidence="13" id="KW-1185">Reference proteome</keyword>
<feature type="coiled-coil region" evidence="10">
    <location>
        <begin position="291"/>
        <end position="318"/>
    </location>
</feature>
<dbReference type="Proteomes" id="UP001165679">
    <property type="component" value="Unassembled WGS sequence"/>
</dbReference>
<accession>A0AA41YMW7</accession>
<comment type="subcellular location">
    <subcellularLocation>
        <location evidence="1 9">Cell inner membrane</location>
        <topology evidence="1 9">Single-pass membrane protein</topology>
    </subcellularLocation>
</comment>
<dbReference type="InterPro" id="IPR058982">
    <property type="entry name" value="Beta-barrel_AprE"/>
</dbReference>
<dbReference type="InterPro" id="IPR010129">
    <property type="entry name" value="T1SS_HlyD"/>
</dbReference>
<evidence type="ECO:0000256" key="7">
    <source>
        <dbReference type="ARBA" id="ARBA00022989"/>
    </source>
</evidence>
<sequence>MAQLPSLRLAAKAPARTTGNGIATAGAGADASDPAAPILLEFESPTAALLARPVPLRSRFVTWIIASMVCVAVGLAWAYPIDRVVTTSGKVISSAPNVVVQPLEVSIVRSIDVKEGQLVHAGDLLARLDPTFAGADAGALESSVASLQAEVDRLSAEQDGRTYLTDGSPPSQLQAVIFTQRHAERAFRLENYAQKIDSLRVKVVQAQSDIDSYSERLAVAKTVEQKRKELERLQVGSQLNTLAAIDNRVEIGRGLETARASLAGSQRDLDAMIAERDGYVQQYRSDTSQQLTEQGRKLAEARENLSKARLRRALVQLRADRDSIVLNVAPVSVGSVMQSGDQLITLVPIDSPLEIETLVDGRDSGFVRVGDPVTIKFETFPYFTYGVARGTVRVVSPDSFSHPMAERDKVTKSRPEQEAGTPFYRTRISIDQMKLHDLPPGFRVTPGMPVTGDIKVGRRTFLQYLMSRVIPPTMEGMREP</sequence>
<dbReference type="InterPro" id="IPR050739">
    <property type="entry name" value="MFP"/>
</dbReference>
<dbReference type="Gene3D" id="2.40.30.170">
    <property type="match status" value="1"/>
</dbReference>
<comment type="similarity">
    <text evidence="2 9">Belongs to the membrane fusion protein (MFP) (TC 8.A.1) family.</text>
</comment>
<name>A0AA41YMW7_9PROT</name>
<keyword evidence="7 9" id="KW-1133">Transmembrane helix</keyword>
<keyword evidence="6 9" id="KW-0812">Transmembrane</keyword>
<gene>
    <name evidence="12" type="ORF">OL599_19855</name>
</gene>
<feature type="coiled-coil region" evidence="10">
    <location>
        <begin position="189"/>
        <end position="216"/>
    </location>
</feature>
<dbReference type="PRINTS" id="PR01490">
    <property type="entry name" value="RTXTOXIND"/>
</dbReference>
<dbReference type="Gene3D" id="2.40.50.100">
    <property type="match status" value="1"/>
</dbReference>
<evidence type="ECO:0000256" key="5">
    <source>
        <dbReference type="ARBA" id="ARBA00022519"/>
    </source>
</evidence>
<reference evidence="12" key="2">
    <citation type="submission" date="2022-10" db="EMBL/GenBank/DDBJ databases">
        <authorList>
            <person name="Trinh H.N."/>
        </authorList>
    </citation>
    <scope>NUCLEOTIDE SEQUENCE</scope>
    <source>
        <strain evidence="12">RN2-1</strain>
    </source>
</reference>
<protein>
    <recommendedName>
        <fullName evidence="9">Membrane fusion protein (MFP) family protein</fullName>
    </recommendedName>
</protein>
<organism evidence="12 13">
    <name type="scientific">Limobrevibacterium gyesilva</name>
    <dbReference type="NCBI Taxonomy" id="2991712"/>
    <lineage>
        <taxon>Bacteria</taxon>
        <taxon>Pseudomonadati</taxon>
        <taxon>Pseudomonadota</taxon>
        <taxon>Alphaproteobacteria</taxon>
        <taxon>Acetobacterales</taxon>
        <taxon>Acetobacteraceae</taxon>
        <taxon>Limobrevibacterium</taxon>
    </lineage>
</organism>
<evidence type="ECO:0000256" key="8">
    <source>
        <dbReference type="ARBA" id="ARBA00023136"/>
    </source>
</evidence>
<dbReference type="PANTHER" id="PTHR30386">
    <property type="entry name" value="MEMBRANE FUSION SUBUNIT OF EMRAB-TOLC MULTIDRUG EFFLUX PUMP"/>
    <property type="match status" value="1"/>
</dbReference>
<keyword evidence="10" id="KW-0175">Coiled coil</keyword>
<feature type="transmembrane region" description="Helical" evidence="9">
    <location>
        <begin position="60"/>
        <end position="79"/>
    </location>
</feature>
<dbReference type="PANTHER" id="PTHR30386:SF26">
    <property type="entry name" value="TRANSPORT PROTEIN COMB"/>
    <property type="match status" value="1"/>
</dbReference>
<reference evidence="12" key="1">
    <citation type="submission" date="2022-09" db="EMBL/GenBank/DDBJ databases">
        <title>Rhodovastum sp. nov. RN2-1 isolated from soil in Seongnam, South Korea.</title>
        <authorList>
            <person name="Le N.T."/>
        </authorList>
    </citation>
    <scope>NUCLEOTIDE SEQUENCE</scope>
    <source>
        <strain evidence="12">RN2-1</strain>
    </source>
</reference>
<dbReference type="GO" id="GO:0005886">
    <property type="term" value="C:plasma membrane"/>
    <property type="evidence" value="ECO:0007669"/>
    <property type="project" value="UniProtKB-SubCell"/>
</dbReference>
<evidence type="ECO:0000256" key="4">
    <source>
        <dbReference type="ARBA" id="ARBA00022475"/>
    </source>
</evidence>
<keyword evidence="4 9" id="KW-1003">Cell membrane</keyword>
<evidence type="ECO:0000256" key="3">
    <source>
        <dbReference type="ARBA" id="ARBA00022448"/>
    </source>
</evidence>
<evidence type="ECO:0000256" key="2">
    <source>
        <dbReference type="ARBA" id="ARBA00009477"/>
    </source>
</evidence>
<dbReference type="Pfam" id="PF26002">
    <property type="entry name" value="Beta-barrel_AprE"/>
    <property type="match status" value="1"/>
</dbReference>
<evidence type="ECO:0000313" key="12">
    <source>
        <dbReference type="EMBL" id="MCW3476826.1"/>
    </source>
</evidence>